<protein>
    <submittedName>
        <fullName evidence="10">Replication protein A, subunit RPA32</fullName>
    </submittedName>
</protein>
<dbReference type="CDD" id="cd04478">
    <property type="entry name" value="RPA2_DBD_D"/>
    <property type="match status" value="1"/>
</dbReference>
<dbReference type="Pfam" id="PF08784">
    <property type="entry name" value="RPA_C"/>
    <property type="match status" value="1"/>
</dbReference>
<evidence type="ECO:0000256" key="7">
    <source>
        <dbReference type="SAM" id="MobiDB-lite"/>
    </source>
</evidence>
<evidence type="ECO:0000313" key="11">
    <source>
        <dbReference type="Proteomes" id="UP000799536"/>
    </source>
</evidence>
<feature type="domain" description="OB" evidence="8">
    <location>
        <begin position="76"/>
        <end position="144"/>
    </location>
</feature>
<evidence type="ECO:0000256" key="1">
    <source>
        <dbReference type="ARBA" id="ARBA00004123"/>
    </source>
</evidence>
<dbReference type="AlphaFoldDB" id="A0A9P4N0B8"/>
<keyword evidence="5" id="KW-0539">Nucleus</keyword>
<feature type="region of interest" description="Disordered" evidence="7">
    <location>
        <begin position="17"/>
        <end position="42"/>
    </location>
</feature>
<evidence type="ECO:0000259" key="8">
    <source>
        <dbReference type="Pfam" id="PF01336"/>
    </source>
</evidence>
<reference evidence="10" key="1">
    <citation type="journal article" date="2020" name="Stud. Mycol.">
        <title>101 Dothideomycetes genomes: a test case for predicting lifestyles and emergence of pathogens.</title>
        <authorList>
            <person name="Haridas S."/>
            <person name="Albert R."/>
            <person name="Binder M."/>
            <person name="Bloem J."/>
            <person name="Labutti K."/>
            <person name="Salamov A."/>
            <person name="Andreopoulos B."/>
            <person name="Baker S."/>
            <person name="Barry K."/>
            <person name="Bills G."/>
            <person name="Bluhm B."/>
            <person name="Cannon C."/>
            <person name="Castanera R."/>
            <person name="Culley D."/>
            <person name="Daum C."/>
            <person name="Ezra D."/>
            <person name="Gonzalez J."/>
            <person name="Henrissat B."/>
            <person name="Kuo A."/>
            <person name="Liang C."/>
            <person name="Lipzen A."/>
            <person name="Lutzoni F."/>
            <person name="Magnuson J."/>
            <person name="Mondo S."/>
            <person name="Nolan M."/>
            <person name="Ohm R."/>
            <person name="Pangilinan J."/>
            <person name="Park H.-J."/>
            <person name="Ramirez L."/>
            <person name="Alfaro M."/>
            <person name="Sun H."/>
            <person name="Tritt A."/>
            <person name="Yoshinaga Y."/>
            <person name="Zwiers L.-H."/>
            <person name="Turgeon B."/>
            <person name="Goodwin S."/>
            <person name="Spatafora J."/>
            <person name="Crous P."/>
            <person name="Grigoriev I."/>
        </authorList>
    </citation>
    <scope>NUCLEOTIDE SEQUENCE</scope>
    <source>
        <strain evidence="10">ATCC 74209</strain>
    </source>
</reference>
<evidence type="ECO:0000313" key="10">
    <source>
        <dbReference type="EMBL" id="KAF2202730.1"/>
    </source>
</evidence>
<dbReference type="OrthoDB" id="25571at2759"/>
<keyword evidence="11" id="KW-1185">Reference proteome</keyword>
<keyword evidence="3" id="KW-0235">DNA replication</keyword>
<dbReference type="PANTHER" id="PTHR13989:SF16">
    <property type="entry name" value="REPLICATION PROTEIN A2"/>
    <property type="match status" value="1"/>
</dbReference>
<accession>A0A9P4N0B8</accession>
<dbReference type="GO" id="GO:0003697">
    <property type="term" value="F:single-stranded DNA binding"/>
    <property type="evidence" value="ECO:0007669"/>
    <property type="project" value="TreeGrafter"/>
</dbReference>
<dbReference type="InterPro" id="IPR036388">
    <property type="entry name" value="WH-like_DNA-bd_sf"/>
</dbReference>
<sequence>MNYNAYETSYSSYGGAGGAGGGGFIPGDGSQTSPSGGKKGYAEETLRPVTIKQIQDAQQPSEDVFKIDGQSISQLTFVGQIRNISTQTTNITYKIDDGTGSIEVKLWVDQDALERPDAKREKLIENSYCRVWGKLKSYGNKKHVGAHVIRPVEDLNEISYHLLEATVVHLYFTKGPLSGSGAGTAAIAKTDAYGQQQDSYGGTSMGVGANSDELRGLPPVARRVFELMRTAPQSNEGLHQQDIATRLGLDTGVVAEAGDDLLSRGLIYTTMDDQTWAVLETE</sequence>
<dbReference type="Proteomes" id="UP000799536">
    <property type="component" value="Unassembled WGS sequence"/>
</dbReference>
<dbReference type="InterPro" id="IPR014646">
    <property type="entry name" value="Rfa2/RPA32"/>
</dbReference>
<feature type="cross-link" description="Glycyl lysine isopeptide (Lys-Gly) (interchain with G-Cter in ubiquitin)" evidence="6">
    <location>
        <position position="39"/>
    </location>
</feature>
<dbReference type="SUPFAM" id="SSF46785">
    <property type="entry name" value="Winged helix' DNA-binding domain"/>
    <property type="match status" value="1"/>
</dbReference>
<dbReference type="InterPro" id="IPR036390">
    <property type="entry name" value="WH_DNA-bd_sf"/>
</dbReference>
<keyword evidence="4" id="KW-0238">DNA-binding</keyword>
<dbReference type="Gene3D" id="1.10.10.10">
    <property type="entry name" value="Winged helix-like DNA-binding domain superfamily/Winged helix DNA-binding domain"/>
    <property type="match status" value="1"/>
</dbReference>
<name>A0A9P4N0B8_9PLEO</name>
<dbReference type="PANTHER" id="PTHR13989">
    <property type="entry name" value="REPLICATION PROTEIN A-RELATED"/>
    <property type="match status" value="1"/>
</dbReference>
<feature type="cross-link" description="Glycyl lysine isopeptide (Lys-Gly) (interchain with G-Cter in ubiquitin)" evidence="6">
    <location>
        <position position="38"/>
    </location>
</feature>
<dbReference type="GO" id="GO:0006260">
    <property type="term" value="P:DNA replication"/>
    <property type="evidence" value="ECO:0007669"/>
    <property type="project" value="UniProtKB-KW"/>
</dbReference>
<dbReference type="InterPro" id="IPR014892">
    <property type="entry name" value="RPA_C"/>
</dbReference>
<feature type="domain" description="Replication protein A C-terminal" evidence="9">
    <location>
        <begin position="169"/>
        <end position="274"/>
    </location>
</feature>
<organism evidence="10 11">
    <name type="scientific">Delitschia confertaspora ATCC 74209</name>
    <dbReference type="NCBI Taxonomy" id="1513339"/>
    <lineage>
        <taxon>Eukaryota</taxon>
        <taxon>Fungi</taxon>
        <taxon>Dikarya</taxon>
        <taxon>Ascomycota</taxon>
        <taxon>Pezizomycotina</taxon>
        <taxon>Dothideomycetes</taxon>
        <taxon>Pleosporomycetidae</taxon>
        <taxon>Pleosporales</taxon>
        <taxon>Delitschiaceae</taxon>
        <taxon>Delitschia</taxon>
    </lineage>
</organism>
<dbReference type="GO" id="GO:0005662">
    <property type="term" value="C:DNA replication factor A complex"/>
    <property type="evidence" value="ECO:0007669"/>
    <property type="project" value="TreeGrafter"/>
</dbReference>
<comment type="similarity">
    <text evidence="2">Belongs to the replication factor A protein 2 family.</text>
</comment>
<dbReference type="GO" id="GO:0000781">
    <property type="term" value="C:chromosome, telomeric region"/>
    <property type="evidence" value="ECO:0007669"/>
    <property type="project" value="TreeGrafter"/>
</dbReference>
<dbReference type="SUPFAM" id="SSF50249">
    <property type="entry name" value="Nucleic acid-binding proteins"/>
    <property type="match status" value="1"/>
</dbReference>
<dbReference type="GO" id="GO:0006289">
    <property type="term" value="P:nucleotide-excision repair"/>
    <property type="evidence" value="ECO:0007669"/>
    <property type="project" value="TreeGrafter"/>
</dbReference>
<dbReference type="Gene3D" id="2.40.50.140">
    <property type="entry name" value="Nucleic acid-binding proteins"/>
    <property type="match status" value="1"/>
</dbReference>
<dbReference type="InterPro" id="IPR012340">
    <property type="entry name" value="NA-bd_OB-fold"/>
</dbReference>
<evidence type="ECO:0000259" key="9">
    <source>
        <dbReference type="Pfam" id="PF08784"/>
    </source>
</evidence>
<comment type="subcellular location">
    <subcellularLocation>
        <location evidence="1">Nucleus</location>
    </subcellularLocation>
</comment>
<proteinExistence type="inferred from homology"/>
<evidence type="ECO:0000256" key="6">
    <source>
        <dbReference type="PIRSR" id="PIRSR036949-1"/>
    </source>
</evidence>
<dbReference type="InterPro" id="IPR004365">
    <property type="entry name" value="NA-bd_OB_tRNA"/>
</dbReference>
<dbReference type="Pfam" id="PF01336">
    <property type="entry name" value="tRNA_anti-codon"/>
    <property type="match status" value="1"/>
</dbReference>
<evidence type="ECO:0000256" key="2">
    <source>
        <dbReference type="ARBA" id="ARBA00007815"/>
    </source>
</evidence>
<feature type="compositionally biased region" description="Gly residues" evidence="7">
    <location>
        <begin position="17"/>
        <end position="26"/>
    </location>
</feature>
<evidence type="ECO:0000256" key="3">
    <source>
        <dbReference type="ARBA" id="ARBA00022705"/>
    </source>
</evidence>
<dbReference type="PIRSF" id="PIRSF036949">
    <property type="entry name" value="RPA32"/>
    <property type="match status" value="1"/>
</dbReference>
<evidence type="ECO:0000256" key="4">
    <source>
        <dbReference type="ARBA" id="ARBA00023125"/>
    </source>
</evidence>
<comment type="caution">
    <text evidence="10">The sequence shown here is derived from an EMBL/GenBank/DDBJ whole genome shotgun (WGS) entry which is preliminary data.</text>
</comment>
<gene>
    <name evidence="10" type="ORF">GQ43DRAFT_413083</name>
</gene>
<dbReference type="EMBL" id="ML993926">
    <property type="protein sequence ID" value="KAF2202730.1"/>
    <property type="molecule type" value="Genomic_DNA"/>
</dbReference>
<dbReference type="GO" id="GO:0035861">
    <property type="term" value="C:site of double-strand break"/>
    <property type="evidence" value="ECO:0007669"/>
    <property type="project" value="TreeGrafter"/>
</dbReference>
<dbReference type="InterPro" id="IPR040260">
    <property type="entry name" value="RFA2-like"/>
</dbReference>
<dbReference type="GO" id="GO:0000724">
    <property type="term" value="P:double-strand break repair via homologous recombination"/>
    <property type="evidence" value="ECO:0007669"/>
    <property type="project" value="TreeGrafter"/>
</dbReference>
<evidence type="ECO:0000256" key="5">
    <source>
        <dbReference type="ARBA" id="ARBA00023242"/>
    </source>
</evidence>